<accession>A0A4P7D195</accession>
<dbReference type="OrthoDB" id="9104280at2"/>
<protein>
    <submittedName>
        <fullName evidence="1">Phage portal protein</fullName>
    </submittedName>
</protein>
<proteinExistence type="predicted"/>
<reference evidence="1 2" key="1">
    <citation type="submission" date="2019-03" db="EMBL/GenBank/DDBJ databases">
        <title>Paraburkholderia sp. 7MH5, isolated from subtropical forest soil.</title>
        <authorList>
            <person name="Gao Z.-H."/>
            <person name="Qiu L.-H."/>
        </authorList>
    </citation>
    <scope>NUCLEOTIDE SEQUENCE [LARGE SCALE GENOMIC DNA]</scope>
    <source>
        <strain evidence="1 2">7MH5</strain>
    </source>
</reference>
<dbReference type="AlphaFoldDB" id="A0A4P7D195"/>
<gene>
    <name evidence="1" type="ORF">E1956_26000</name>
</gene>
<dbReference type="EMBL" id="CP038149">
    <property type="protein sequence ID" value="QBR00490.1"/>
    <property type="molecule type" value="Genomic_DNA"/>
</dbReference>
<organism evidence="1 2">
    <name type="scientific">Paraburkholderia pallida</name>
    <dbReference type="NCBI Taxonomy" id="2547399"/>
    <lineage>
        <taxon>Bacteria</taxon>
        <taxon>Pseudomonadati</taxon>
        <taxon>Pseudomonadota</taxon>
        <taxon>Betaproteobacteria</taxon>
        <taxon>Burkholderiales</taxon>
        <taxon>Burkholderiaceae</taxon>
        <taxon>Paraburkholderia</taxon>
    </lineage>
</organism>
<sequence>MSAHAYIQYDDVPEALLETALRHRDTLTGARLIAFDNSLFSGEIVDASDGRAQIEFAWPRDVELRHALADWLTYQSISFTVVM</sequence>
<name>A0A4P7D195_9BURK</name>
<dbReference type="Proteomes" id="UP000295727">
    <property type="component" value="Chromosome 2"/>
</dbReference>
<dbReference type="RefSeq" id="WP_134754180.1">
    <property type="nucleotide sequence ID" value="NZ_CP038149.1"/>
</dbReference>
<evidence type="ECO:0000313" key="1">
    <source>
        <dbReference type="EMBL" id="QBR00490.1"/>
    </source>
</evidence>
<keyword evidence="2" id="KW-1185">Reference proteome</keyword>
<dbReference type="KEGG" id="ppai:E1956_26000"/>
<evidence type="ECO:0000313" key="2">
    <source>
        <dbReference type="Proteomes" id="UP000295727"/>
    </source>
</evidence>